<dbReference type="STRING" id="445971.ANASTE_00584"/>
<reference evidence="1" key="1">
    <citation type="submission" date="2008-01" db="EMBL/GenBank/DDBJ databases">
        <authorList>
            <person name="Fulton L."/>
            <person name="Clifton S."/>
            <person name="Fulton B."/>
            <person name="Xu J."/>
            <person name="Minx P."/>
            <person name="Pepin K.H."/>
            <person name="Johnson M."/>
            <person name="Thiruvilangam P."/>
            <person name="Bhonagiri V."/>
            <person name="Nash W.E."/>
            <person name="Mardis E.R."/>
            <person name="Wilson R.K."/>
        </authorList>
    </citation>
    <scope>NUCLEOTIDE SEQUENCE [LARGE SCALE GENOMIC DNA]</scope>
    <source>
        <strain evidence="1">DSM 17244</strain>
    </source>
</reference>
<sequence length="60" mass="6585">MDSVKSKSGVTELQIGNTLFIIEYETSATAAETAYDKVKRLITSHANDHEKLSEITQLSA</sequence>
<protein>
    <submittedName>
        <fullName evidence="1">Uncharacterized protein</fullName>
    </submittedName>
</protein>
<organism evidence="1 2">
    <name type="scientific">Anaerofustis stercorihominis DSM 17244</name>
    <dbReference type="NCBI Taxonomy" id="445971"/>
    <lineage>
        <taxon>Bacteria</taxon>
        <taxon>Bacillati</taxon>
        <taxon>Bacillota</taxon>
        <taxon>Clostridia</taxon>
        <taxon>Eubacteriales</taxon>
        <taxon>Eubacteriaceae</taxon>
        <taxon>Anaerofustis</taxon>
    </lineage>
</organism>
<dbReference type="HOGENOM" id="CLU_2931015_0_0_9"/>
<proteinExistence type="predicted"/>
<reference evidence="1" key="2">
    <citation type="submission" date="2013-08" db="EMBL/GenBank/DDBJ databases">
        <title>Draft genome sequence of Anaerofustis stercorihominis (DSM 17244).</title>
        <authorList>
            <person name="Sudarsanam P."/>
            <person name="Ley R."/>
            <person name="Guruge J."/>
            <person name="Turnbaugh P.J."/>
            <person name="Mahowald M."/>
            <person name="Liep D."/>
            <person name="Gordon J."/>
        </authorList>
    </citation>
    <scope>NUCLEOTIDE SEQUENCE</scope>
    <source>
        <strain evidence="1">DSM 17244</strain>
    </source>
</reference>
<name>B1C782_9FIRM</name>
<keyword evidence="2" id="KW-1185">Reference proteome</keyword>
<evidence type="ECO:0000313" key="2">
    <source>
        <dbReference type="Proteomes" id="UP000005178"/>
    </source>
</evidence>
<dbReference type="Proteomes" id="UP000005178">
    <property type="component" value="Unassembled WGS sequence"/>
</dbReference>
<comment type="caution">
    <text evidence="1">The sequence shown here is derived from an EMBL/GenBank/DDBJ whole genome shotgun (WGS) entry which is preliminary data.</text>
</comment>
<accession>B1C782</accession>
<evidence type="ECO:0000313" key="1">
    <source>
        <dbReference type="EMBL" id="EDS72869.1"/>
    </source>
</evidence>
<gene>
    <name evidence="1" type="ORF">ANASTE_00584</name>
</gene>
<dbReference type="AlphaFoldDB" id="B1C782"/>
<dbReference type="EMBL" id="ABIL02000005">
    <property type="protein sequence ID" value="EDS72869.1"/>
    <property type="molecule type" value="Genomic_DNA"/>
</dbReference>